<gene>
    <name evidence="1" type="ORF">THAOC_03352</name>
</gene>
<dbReference type="InterPro" id="IPR052748">
    <property type="entry name" value="ISR_Activator"/>
</dbReference>
<reference evidence="1 2" key="1">
    <citation type="journal article" date="2012" name="Genome Biol.">
        <title>Genome and low-iron response of an oceanic diatom adapted to chronic iron limitation.</title>
        <authorList>
            <person name="Lommer M."/>
            <person name="Specht M."/>
            <person name="Roy A.S."/>
            <person name="Kraemer L."/>
            <person name="Andreson R."/>
            <person name="Gutowska M.A."/>
            <person name="Wolf J."/>
            <person name="Bergner S.V."/>
            <person name="Schilhabel M.B."/>
            <person name="Klostermeier U.C."/>
            <person name="Beiko R.G."/>
            <person name="Rosenstiel P."/>
            <person name="Hippler M."/>
            <person name="Laroche J."/>
        </authorList>
    </citation>
    <scope>NUCLEOTIDE SEQUENCE [LARGE SCALE GENOMIC DNA]</scope>
    <source>
        <strain evidence="1 2">CCMP1005</strain>
    </source>
</reference>
<evidence type="ECO:0000313" key="2">
    <source>
        <dbReference type="Proteomes" id="UP000266841"/>
    </source>
</evidence>
<dbReference type="InterPro" id="IPR006597">
    <property type="entry name" value="Sel1-like"/>
</dbReference>
<protein>
    <submittedName>
        <fullName evidence="1">Uncharacterized protein</fullName>
    </submittedName>
</protein>
<dbReference type="SUPFAM" id="SSF81901">
    <property type="entry name" value="HCP-like"/>
    <property type="match status" value="1"/>
</dbReference>
<dbReference type="PANTHER" id="PTHR45011">
    <property type="entry name" value="DAP3-BINDING CELL DEATH ENHANCER 1"/>
    <property type="match status" value="1"/>
</dbReference>
<dbReference type="AlphaFoldDB" id="K0TCM4"/>
<evidence type="ECO:0000313" key="1">
    <source>
        <dbReference type="EMBL" id="EJK74944.1"/>
    </source>
</evidence>
<dbReference type="PANTHER" id="PTHR45011:SF1">
    <property type="entry name" value="DAP3-BINDING CELL DEATH ENHANCER 1"/>
    <property type="match status" value="1"/>
</dbReference>
<sequence length="192" mass="21137">MGGICPFCRTTNPSSVGSKLALTQKRADAKDPVAIGFIAFGYYARDHGLPQDVPRAVKLWTEAADLGDLDAHYRLGYLYHCTSGEQTEEDKEKGLRHLQHAAIQGHPHSRCALGVHECISGNYTLAVQHCMISAKVGDVNSLDVIKDMFMKGHATKAQYAEALKGYRDASEETKSPQREVAKAFYSTFKYLG</sequence>
<organism evidence="1 2">
    <name type="scientific">Thalassiosira oceanica</name>
    <name type="common">Marine diatom</name>
    <dbReference type="NCBI Taxonomy" id="159749"/>
    <lineage>
        <taxon>Eukaryota</taxon>
        <taxon>Sar</taxon>
        <taxon>Stramenopiles</taxon>
        <taxon>Ochrophyta</taxon>
        <taxon>Bacillariophyta</taxon>
        <taxon>Coscinodiscophyceae</taxon>
        <taxon>Thalassiosirophycidae</taxon>
        <taxon>Thalassiosirales</taxon>
        <taxon>Thalassiosiraceae</taxon>
        <taxon>Thalassiosira</taxon>
    </lineage>
</organism>
<accession>K0TCM4</accession>
<proteinExistence type="predicted"/>
<dbReference type="Pfam" id="PF08238">
    <property type="entry name" value="Sel1"/>
    <property type="match status" value="2"/>
</dbReference>
<dbReference type="Gene3D" id="1.25.40.10">
    <property type="entry name" value="Tetratricopeptide repeat domain"/>
    <property type="match status" value="1"/>
</dbReference>
<dbReference type="EMBL" id="AGNL01003237">
    <property type="protein sequence ID" value="EJK74944.1"/>
    <property type="molecule type" value="Genomic_DNA"/>
</dbReference>
<comment type="caution">
    <text evidence="1">The sequence shown here is derived from an EMBL/GenBank/DDBJ whole genome shotgun (WGS) entry which is preliminary data.</text>
</comment>
<dbReference type="InterPro" id="IPR011990">
    <property type="entry name" value="TPR-like_helical_dom_sf"/>
</dbReference>
<name>K0TCM4_THAOC</name>
<keyword evidence="2" id="KW-1185">Reference proteome</keyword>
<dbReference type="Proteomes" id="UP000266841">
    <property type="component" value="Unassembled WGS sequence"/>
</dbReference>
<dbReference type="SMART" id="SM00671">
    <property type="entry name" value="SEL1"/>
    <property type="match status" value="2"/>
</dbReference>